<dbReference type="AlphaFoldDB" id="A0A915K8T9"/>
<keyword evidence="1" id="KW-0732">Signal</keyword>
<keyword evidence="2" id="KW-1185">Reference proteome</keyword>
<proteinExistence type="predicted"/>
<dbReference type="WBParaSite" id="nRc.2.0.1.t34784-RA">
    <property type="protein sequence ID" value="nRc.2.0.1.t34784-RA"/>
    <property type="gene ID" value="nRc.2.0.1.g34784"/>
</dbReference>
<feature type="chain" id="PRO_5036757629" evidence="1">
    <location>
        <begin position="20"/>
        <end position="311"/>
    </location>
</feature>
<feature type="signal peptide" evidence="1">
    <location>
        <begin position="1"/>
        <end position="19"/>
    </location>
</feature>
<sequence length="311" mass="35595">MLQLGAIVYFWLCLLPCSSESPKYTGFVCDGYVETNNVQKWRNLTQDADLTYLIIKLKKGELIDLEQASKVCRQCHDAQIISHLDAINIPYTALPAWINVTAKISGSSDETKNVTWTDYANLGNFTNNEISWVHWLSNQSYTYALMVMPPGYDSNVWWAALPQDKSYYDPTTRQISMDIFVVKTIVCRRSTRKSCHYWTMEGERCVFDPKFGCHTYIDSMSQPPDDAENGVVCSKVRRTVKRCPMMKCMCSISPWSEWSNCNERYCTTSPSNRIRFRQFVGPCPIGMVHNTLNQSEPCPLPENCQTLANDS</sequence>
<name>A0A915K8T9_ROMCU</name>
<evidence type="ECO:0000313" key="3">
    <source>
        <dbReference type="WBParaSite" id="nRc.2.0.1.t34784-RA"/>
    </source>
</evidence>
<evidence type="ECO:0000313" key="2">
    <source>
        <dbReference type="Proteomes" id="UP000887565"/>
    </source>
</evidence>
<evidence type="ECO:0000256" key="1">
    <source>
        <dbReference type="SAM" id="SignalP"/>
    </source>
</evidence>
<dbReference type="Proteomes" id="UP000887565">
    <property type="component" value="Unplaced"/>
</dbReference>
<reference evidence="3" key="1">
    <citation type="submission" date="2022-11" db="UniProtKB">
        <authorList>
            <consortium name="WormBaseParasite"/>
        </authorList>
    </citation>
    <scope>IDENTIFICATION</scope>
</reference>
<accession>A0A915K8T9</accession>
<protein>
    <submittedName>
        <fullName evidence="3">Uncharacterized protein</fullName>
    </submittedName>
</protein>
<organism evidence="2 3">
    <name type="scientific">Romanomermis culicivorax</name>
    <name type="common">Nematode worm</name>
    <dbReference type="NCBI Taxonomy" id="13658"/>
    <lineage>
        <taxon>Eukaryota</taxon>
        <taxon>Metazoa</taxon>
        <taxon>Ecdysozoa</taxon>
        <taxon>Nematoda</taxon>
        <taxon>Enoplea</taxon>
        <taxon>Dorylaimia</taxon>
        <taxon>Mermithida</taxon>
        <taxon>Mermithoidea</taxon>
        <taxon>Mermithidae</taxon>
        <taxon>Romanomermis</taxon>
    </lineage>
</organism>